<dbReference type="EMBL" id="BDQI01000032">
    <property type="protein sequence ID" value="GAX57072.1"/>
    <property type="molecule type" value="Genomic_DNA"/>
</dbReference>
<dbReference type="Proteomes" id="UP000217446">
    <property type="component" value="Unassembled WGS sequence"/>
</dbReference>
<name>A0A250VSR5_STROL</name>
<evidence type="ECO:0000313" key="2">
    <source>
        <dbReference type="Proteomes" id="UP000217446"/>
    </source>
</evidence>
<accession>A0A250VSR5</accession>
<dbReference type="RefSeq" id="WP_067380259.1">
    <property type="nucleotide sequence ID" value="NZ_BDQI01000032.1"/>
</dbReference>
<gene>
    <name evidence="1" type="ORF">SO3561_08642</name>
</gene>
<proteinExistence type="predicted"/>
<organism evidence="1 2">
    <name type="scientific">Streptomyces olivochromogenes</name>
    <dbReference type="NCBI Taxonomy" id="1963"/>
    <lineage>
        <taxon>Bacteria</taxon>
        <taxon>Bacillati</taxon>
        <taxon>Actinomycetota</taxon>
        <taxon>Actinomycetes</taxon>
        <taxon>Kitasatosporales</taxon>
        <taxon>Streptomycetaceae</taxon>
        <taxon>Streptomyces</taxon>
    </lineage>
</organism>
<comment type="caution">
    <text evidence="1">The sequence shown here is derived from an EMBL/GenBank/DDBJ whole genome shotgun (WGS) entry which is preliminary data.</text>
</comment>
<sequence length="163" mass="16881">MIWVLSGAGVDEHTLQGAGAEHHGLALRGAAESGGAGEADQAGDEAVIVNIALPSAQQDLGISDGNRQWVITAYALAFGGLLHPCAGVPHCRHFPALVSKNGRQFPVSAGAFKYGHLMLCGGLKEVFSDEPSTAGVDLEPVRYLPNRITGSALMGGMLKRHGS</sequence>
<reference evidence="2" key="1">
    <citation type="submission" date="2017-05" db="EMBL/GenBank/DDBJ databases">
        <title>Streptomyces olivochromogenes NBRC 3561 whole genome shotgun sequence.</title>
        <authorList>
            <person name="Dohra H."/>
            <person name="Kodani S."/>
        </authorList>
    </citation>
    <scope>NUCLEOTIDE SEQUENCE [LARGE SCALE GENOMIC DNA]</scope>
    <source>
        <strain evidence="2">NBRC 3561</strain>
    </source>
</reference>
<evidence type="ECO:0000313" key="1">
    <source>
        <dbReference type="EMBL" id="GAX57072.1"/>
    </source>
</evidence>
<dbReference type="AlphaFoldDB" id="A0A250VSR5"/>
<dbReference type="STRING" id="1963.AQJ27_40000"/>
<protein>
    <submittedName>
        <fullName evidence="1">MFS transporter</fullName>
    </submittedName>
</protein>
<keyword evidence="2" id="KW-1185">Reference proteome</keyword>